<keyword evidence="1" id="KW-1133">Transmembrane helix</keyword>
<gene>
    <name evidence="2" type="ORF">GCM10010319_65590</name>
</gene>
<dbReference type="Proteomes" id="UP001500063">
    <property type="component" value="Unassembled WGS sequence"/>
</dbReference>
<keyword evidence="3" id="KW-1185">Reference proteome</keyword>
<protein>
    <submittedName>
        <fullName evidence="2">Uncharacterized protein</fullName>
    </submittedName>
</protein>
<comment type="caution">
    <text evidence="2">The sequence shown here is derived from an EMBL/GenBank/DDBJ whole genome shotgun (WGS) entry which is preliminary data.</text>
</comment>
<organism evidence="2 3">
    <name type="scientific">Streptomyces blastmyceticus</name>
    <dbReference type="NCBI Taxonomy" id="68180"/>
    <lineage>
        <taxon>Bacteria</taxon>
        <taxon>Bacillati</taxon>
        <taxon>Actinomycetota</taxon>
        <taxon>Actinomycetes</taxon>
        <taxon>Kitasatosporales</taxon>
        <taxon>Streptomycetaceae</taxon>
        <taxon>Streptomyces</taxon>
    </lineage>
</organism>
<keyword evidence="1" id="KW-0812">Transmembrane</keyword>
<dbReference type="EMBL" id="BAAABW010000039">
    <property type="protein sequence ID" value="GAA0377932.1"/>
    <property type="molecule type" value="Genomic_DNA"/>
</dbReference>
<evidence type="ECO:0000313" key="3">
    <source>
        <dbReference type="Proteomes" id="UP001500063"/>
    </source>
</evidence>
<proteinExistence type="predicted"/>
<reference evidence="2 3" key="1">
    <citation type="journal article" date="2019" name="Int. J. Syst. Evol. Microbiol.">
        <title>The Global Catalogue of Microorganisms (GCM) 10K type strain sequencing project: providing services to taxonomists for standard genome sequencing and annotation.</title>
        <authorList>
            <consortium name="The Broad Institute Genomics Platform"/>
            <consortium name="The Broad Institute Genome Sequencing Center for Infectious Disease"/>
            <person name="Wu L."/>
            <person name="Ma J."/>
        </authorList>
    </citation>
    <scope>NUCLEOTIDE SEQUENCE [LARGE SCALE GENOMIC DNA]</scope>
    <source>
        <strain evidence="2 3">JCM 4565</strain>
    </source>
</reference>
<evidence type="ECO:0000313" key="2">
    <source>
        <dbReference type="EMBL" id="GAA0377932.1"/>
    </source>
</evidence>
<accession>A0ABN0Y048</accession>
<sequence length="91" mass="9551">MRHMMYGALPPLGAVGAAGVSALSSRRPGSGFQALATVVAATTLVMAGTSLVKLLPPRRRFIEGAVAWRTPSRTAAHDRIRQDGTAWIAVP</sequence>
<evidence type="ECO:0000256" key="1">
    <source>
        <dbReference type="SAM" id="Phobius"/>
    </source>
</evidence>
<keyword evidence="1" id="KW-0472">Membrane</keyword>
<name>A0ABN0Y048_9ACTN</name>
<feature type="transmembrane region" description="Helical" evidence="1">
    <location>
        <begin position="32"/>
        <end position="52"/>
    </location>
</feature>